<dbReference type="InterPro" id="IPR006603">
    <property type="entry name" value="PQ-loop_rpt"/>
</dbReference>
<dbReference type="Gene3D" id="1.20.1280.290">
    <property type="match status" value="2"/>
</dbReference>
<feature type="transmembrane region" description="Helical" evidence="5">
    <location>
        <begin position="115"/>
        <end position="136"/>
    </location>
</feature>
<dbReference type="PANTHER" id="PTHR14856:SF9">
    <property type="entry name" value="PQ-LOOP REPEAT-CONTAINING PROTEIN 1"/>
    <property type="match status" value="1"/>
</dbReference>
<keyword evidence="2 5" id="KW-0812">Transmembrane</keyword>
<dbReference type="GO" id="GO:0016020">
    <property type="term" value="C:membrane"/>
    <property type="evidence" value="ECO:0007669"/>
    <property type="project" value="UniProtKB-SubCell"/>
</dbReference>
<dbReference type="GO" id="GO:0045332">
    <property type="term" value="P:phospholipid translocation"/>
    <property type="evidence" value="ECO:0007669"/>
    <property type="project" value="TreeGrafter"/>
</dbReference>
<dbReference type="AlphaFoldDB" id="A0A1Y2ET24"/>
<evidence type="ECO:0000256" key="5">
    <source>
        <dbReference type="SAM" id="Phobius"/>
    </source>
</evidence>
<evidence type="ECO:0000256" key="2">
    <source>
        <dbReference type="ARBA" id="ARBA00022692"/>
    </source>
</evidence>
<organism evidence="6 7">
    <name type="scientific">Neocallimastix californiae</name>
    <dbReference type="NCBI Taxonomy" id="1754190"/>
    <lineage>
        <taxon>Eukaryota</taxon>
        <taxon>Fungi</taxon>
        <taxon>Fungi incertae sedis</taxon>
        <taxon>Chytridiomycota</taxon>
        <taxon>Chytridiomycota incertae sedis</taxon>
        <taxon>Neocallimastigomycetes</taxon>
        <taxon>Neocallimastigales</taxon>
        <taxon>Neocallimastigaceae</taxon>
        <taxon>Neocallimastix</taxon>
    </lineage>
</organism>
<dbReference type="FunFam" id="1.20.1280.290:FF:000005">
    <property type="entry name" value="PQ-loop repeat-containing protein 1"/>
    <property type="match status" value="1"/>
</dbReference>
<reference evidence="6 7" key="1">
    <citation type="submission" date="2016-08" db="EMBL/GenBank/DDBJ databases">
        <title>A Parts List for Fungal Cellulosomes Revealed by Comparative Genomics.</title>
        <authorList>
            <consortium name="DOE Joint Genome Institute"/>
            <person name="Haitjema C.H."/>
            <person name="Gilmore S.P."/>
            <person name="Henske J.K."/>
            <person name="Solomon K.V."/>
            <person name="De Groot R."/>
            <person name="Kuo A."/>
            <person name="Mondo S.J."/>
            <person name="Salamov A.A."/>
            <person name="Labutti K."/>
            <person name="Zhao Z."/>
            <person name="Chiniquy J."/>
            <person name="Barry K."/>
            <person name="Brewer H.M."/>
            <person name="Purvine S.O."/>
            <person name="Wright A.T."/>
            <person name="Boxma B."/>
            <person name="Van Alen T."/>
            <person name="Hackstein J.H."/>
            <person name="Baker S.E."/>
            <person name="Grigoriev I.V."/>
            <person name="O'Malley M.A."/>
        </authorList>
    </citation>
    <scope>NUCLEOTIDE SEQUENCE [LARGE SCALE GENOMIC DNA]</scope>
    <source>
        <strain evidence="6 7">G1</strain>
    </source>
</reference>
<keyword evidence="4 5" id="KW-0472">Membrane</keyword>
<feature type="transmembrane region" description="Helical" evidence="5">
    <location>
        <begin position="201"/>
        <end position="224"/>
    </location>
</feature>
<proteinExistence type="predicted"/>
<feature type="transmembrane region" description="Helical" evidence="5">
    <location>
        <begin position="31"/>
        <end position="50"/>
    </location>
</feature>
<dbReference type="SMART" id="SM00679">
    <property type="entry name" value="CTNS"/>
    <property type="match status" value="1"/>
</dbReference>
<dbReference type="GO" id="GO:0005768">
    <property type="term" value="C:endosome"/>
    <property type="evidence" value="ECO:0007669"/>
    <property type="project" value="TreeGrafter"/>
</dbReference>
<dbReference type="OrthoDB" id="292213at2759"/>
<dbReference type="Proteomes" id="UP000193920">
    <property type="component" value="Unassembled WGS sequence"/>
</dbReference>
<evidence type="ECO:0000256" key="4">
    <source>
        <dbReference type="ARBA" id="ARBA00023136"/>
    </source>
</evidence>
<gene>
    <name evidence="6" type="ORF">LY90DRAFT_451512</name>
</gene>
<dbReference type="Pfam" id="PF04193">
    <property type="entry name" value="PQ-loop"/>
    <property type="match status" value="1"/>
</dbReference>
<dbReference type="PANTHER" id="PTHR14856">
    <property type="entry name" value="PQ-LOOP REPEAT-CONTAINING PROTEIN 1-LIKE PROTEIN"/>
    <property type="match status" value="1"/>
</dbReference>
<dbReference type="EMBL" id="MCOG01000029">
    <property type="protein sequence ID" value="ORY74434.1"/>
    <property type="molecule type" value="Genomic_DNA"/>
</dbReference>
<comment type="caution">
    <text evidence="6">The sequence shown here is derived from an EMBL/GenBank/DDBJ whole genome shotgun (WGS) entry which is preliminary data.</text>
</comment>
<accession>A0A1Y2ET24</accession>
<protein>
    <recommendedName>
        <fullName evidence="8">PQ-loop-domain-containing protein</fullName>
    </recommendedName>
</protein>
<dbReference type="GO" id="GO:0005802">
    <property type="term" value="C:trans-Golgi network"/>
    <property type="evidence" value="ECO:0007669"/>
    <property type="project" value="TreeGrafter"/>
</dbReference>
<evidence type="ECO:0000313" key="7">
    <source>
        <dbReference type="Proteomes" id="UP000193920"/>
    </source>
</evidence>
<evidence type="ECO:0000313" key="6">
    <source>
        <dbReference type="EMBL" id="ORY74434.1"/>
    </source>
</evidence>
<name>A0A1Y2ET24_9FUNG</name>
<dbReference type="STRING" id="1754190.A0A1Y2ET24"/>
<sequence>MFLVDVGMVFGPIIGYIDQYYTVKKTHSSQGFSLAICGILLFSNIIRIFFWTLEHFNYALLFQAIVMSLMQIILLNICLKYSNNNEFDESHFYSFNLFYVFNKKYWKKFWNWSSFNAYMVILTWLCFIIFLLNVMFLNNKTYANTLGALALGIEATLGIPQLLKIREQRSSEGFSKTLLLTWVLGDAFKTGYYLLNNSPFQFLYCGFFQLFIDFLIILQCIHYWNINTTPTYNISGETEQEQEQPFINNESSD</sequence>
<keyword evidence="7" id="KW-1185">Reference proteome</keyword>
<evidence type="ECO:0008006" key="8">
    <source>
        <dbReference type="Google" id="ProtNLM"/>
    </source>
</evidence>
<evidence type="ECO:0000256" key="3">
    <source>
        <dbReference type="ARBA" id="ARBA00022989"/>
    </source>
</evidence>
<comment type="subcellular location">
    <subcellularLocation>
        <location evidence="1">Membrane</location>
        <topology evidence="1">Multi-pass membrane protein</topology>
    </subcellularLocation>
</comment>
<keyword evidence="3 5" id="KW-1133">Transmembrane helix</keyword>
<evidence type="ECO:0000256" key="1">
    <source>
        <dbReference type="ARBA" id="ARBA00004141"/>
    </source>
</evidence>
<dbReference type="GO" id="GO:0042147">
    <property type="term" value="P:retrograde transport, endosome to Golgi"/>
    <property type="evidence" value="ECO:0007669"/>
    <property type="project" value="TreeGrafter"/>
</dbReference>
<dbReference type="InterPro" id="IPR052241">
    <property type="entry name" value="SLC66/Scramblase_ANY1"/>
</dbReference>
<feature type="transmembrane region" description="Helical" evidence="5">
    <location>
        <begin position="56"/>
        <end position="79"/>
    </location>
</feature>
<dbReference type="GO" id="GO:0005829">
    <property type="term" value="C:cytosol"/>
    <property type="evidence" value="ECO:0007669"/>
    <property type="project" value="GOC"/>
</dbReference>